<dbReference type="InterPro" id="IPR036691">
    <property type="entry name" value="Endo/exonu/phosph_ase_sf"/>
</dbReference>
<feature type="compositionally biased region" description="Low complexity" evidence="1">
    <location>
        <begin position="492"/>
        <end position="503"/>
    </location>
</feature>
<dbReference type="Gene3D" id="3.60.10.10">
    <property type="entry name" value="Endonuclease/exonuclease/phosphatase"/>
    <property type="match status" value="1"/>
</dbReference>
<dbReference type="Proteomes" id="UP000722791">
    <property type="component" value="Unassembled WGS sequence"/>
</dbReference>
<evidence type="ECO:0000256" key="1">
    <source>
        <dbReference type="SAM" id="MobiDB-lite"/>
    </source>
</evidence>
<accession>A0A8J4GHW5</accession>
<feature type="compositionally biased region" description="Polar residues" evidence="1">
    <location>
        <begin position="92"/>
        <end position="107"/>
    </location>
</feature>
<comment type="caution">
    <text evidence="2">The sequence shown here is derived from an EMBL/GenBank/DDBJ whole genome shotgun (WGS) entry which is preliminary data.</text>
</comment>
<dbReference type="SUPFAM" id="SSF56219">
    <property type="entry name" value="DNase I-like"/>
    <property type="match status" value="1"/>
</dbReference>
<reference evidence="2" key="1">
    <citation type="journal article" date="2021" name="Proc. Natl. Acad. Sci. U.S.A.">
        <title>Three genomes in the algal genus Volvox reveal the fate of a haploid sex-determining region after a transition to homothallism.</title>
        <authorList>
            <person name="Yamamoto K."/>
            <person name="Hamaji T."/>
            <person name="Kawai-Toyooka H."/>
            <person name="Matsuzaki R."/>
            <person name="Takahashi F."/>
            <person name="Nishimura Y."/>
            <person name="Kawachi M."/>
            <person name="Noguchi H."/>
            <person name="Minakuchi Y."/>
            <person name="Umen J.G."/>
            <person name="Toyoda A."/>
            <person name="Nozaki H."/>
        </authorList>
    </citation>
    <scope>NUCLEOTIDE SEQUENCE</scope>
    <source>
        <strain evidence="2">NIES-3785</strain>
    </source>
</reference>
<protein>
    <submittedName>
        <fullName evidence="2">Uncharacterized protein</fullName>
    </submittedName>
</protein>
<evidence type="ECO:0000313" key="3">
    <source>
        <dbReference type="Proteomes" id="UP000722791"/>
    </source>
</evidence>
<gene>
    <name evidence="2" type="ORF">Vretimale_11379</name>
</gene>
<feature type="region of interest" description="Disordered" evidence="1">
    <location>
        <begin position="81"/>
        <end position="107"/>
    </location>
</feature>
<sequence>MQICPICSQYQLDSTRRANGGLAVLAKHLENDHAQSLRGDNNARPWRCPFCPDGKRCYKESNGLAQHLLKIHVPNVAAATNQAAAGSETPPVRQSNPNPQPDNEQSEYGTLLNVPCLPWLPRPKCWTRPPSAAVILATWNLEHFSYDQTRRDTDEKVTQISKTLLELCSSDVCRNYRASMVVALQEVFSGEAVKRLVERLTEMDCGSGRLWHGVTSGPLGNNSERAAFVWSGPPTPSSGQSEERLAGCCGGARGRSEAPLHVDLRRNFQLLSKDDLATIQGEPQPAHFIRSPFFGLFRVGYANLVLVNVHIAAGKKEARSELSALNCLAEAITGPNGRLLNRHFLGGRLKGRTPRGMVSILGDFNCPLHVIKAPSITTDATNAASSSTSTIATITTDTATTADSAGPGPVAESKNPKTQQGVARDSGAGATGGVGGIGGNAEATNRSSWDAFLSNGWFNALCSENHQGATNSIREQSKRANGSRGGGNTVASSSTNGTPPSTNWRAKELKDFDAICLQQMHWGLVRDRGVCQPPSDMDSSQYPNHLLCWVLLDLEPLQHAPGKVRPLLRPVRKPGMPAAAAAVGGNAVAGEV</sequence>
<feature type="region of interest" description="Disordered" evidence="1">
    <location>
        <begin position="469"/>
        <end position="503"/>
    </location>
</feature>
<dbReference type="EMBL" id="BNCQ01000023">
    <property type="protein sequence ID" value="GIM07171.1"/>
    <property type="molecule type" value="Genomic_DNA"/>
</dbReference>
<proteinExistence type="predicted"/>
<feature type="region of interest" description="Disordered" evidence="1">
    <location>
        <begin position="398"/>
        <end position="435"/>
    </location>
</feature>
<organism evidence="2 3">
    <name type="scientific">Volvox reticuliferus</name>
    <dbReference type="NCBI Taxonomy" id="1737510"/>
    <lineage>
        <taxon>Eukaryota</taxon>
        <taxon>Viridiplantae</taxon>
        <taxon>Chlorophyta</taxon>
        <taxon>core chlorophytes</taxon>
        <taxon>Chlorophyceae</taxon>
        <taxon>CS clade</taxon>
        <taxon>Chlamydomonadales</taxon>
        <taxon>Volvocaceae</taxon>
        <taxon>Volvox</taxon>
    </lineage>
</organism>
<evidence type="ECO:0000313" key="2">
    <source>
        <dbReference type="EMBL" id="GIM07171.1"/>
    </source>
</evidence>
<dbReference type="AlphaFoldDB" id="A0A8J4GHW5"/>
<name>A0A8J4GHW5_9CHLO</name>